<dbReference type="InterPro" id="IPR013113">
    <property type="entry name" value="SIP_FAD-bd"/>
</dbReference>
<accession>A0ABU0ZGR6</accession>
<dbReference type="InterPro" id="IPR039374">
    <property type="entry name" value="SIP_fam"/>
</dbReference>
<dbReference type="SUPFAM" id="SSF63380">
    <property type="entry name" value="Riboflavin synthase domain-like"/>
    <property type="match status" value="1"/>
</dbReference>
<dbReference type="PROSITE" id="PS51384">
    <property type="entry name" value="FAD_FR"/>
    <property type="match status" value="1"/>
</dbReference>
<dbReference type="InterPro" id="IPR017927">
    <property type="entry name" value="FAD-bd_FR_type"/>
</dbReference>
<gene>
    <name evidence="2" type="ORF">RB614_13515</name>
</gene>
<feature type="domain" description="FAD-binding FR-type" evidence="1">
    <location>
        <begin position="7"/>
        <end position="113"/>
    </location>
</feature>
<dbReference type="Proteomes" id="UP001230908">
    <property type="component" value="Unassembled WGS sequence"/>
</dbReference>
<dbReference type="PANTHER" id="PTHR30157">
    <property type="entry name" value="FERRIC REDUCTASE, NADPH-DEPENDENT"/>
    <property type="match status" value="1"/>
</dbReference>
<comment type="caution">
    <text evidence="2">The sequence shown here is derived from an EMBL/GenBank/DDBJ whole genome shotgun (WGS) entry which is preliminary data.</text>
</comment>
<dbReference type="EMBL" id="JAVHUY010000011">
    <property type="protein sequence ID" value="MDQ7905537.1"/>
    <property type="molecule type" value="Genomic_DNA"/>
</dbReference>
<protein>
    <submittedName>
        <fullName evidence="2">Siderophore-interacting protein</fullName>
    </submittedName>
</protein>
<keyword evidence="3" id="KW-1185">Reference proteome</keyword>
<dbReference type="InterPro" id="IPR017938">
    <property type="entry name" value="Riboflavin_synthase-like_b-brl"/>
</dbReference>
<evidence type="ECO:0000259" key="1">
    <source>
        <dbReference type="PROSITE" id="PS51384"/>
    </source>
</evidence>
<dbReference type="InterPro" id="IPR039261">
    <property type="entry name" value="FNR_nucleotide-bd"/>
</dbReference>
<reference evidence="2 3" key="1">
    <citation type="submission" date="2023-08" db="EMBL/GenBank/DDBJ databases">
        <title>Phytohabitans sansha sp. nov., isolated from marine sediment.</title>
        <authorList>
            <person name="Zhao Y."/>
            <person name="Yi K."/>
        </authorList>
    </citation>
    <scope>NUCLEOTIDE SEQUENCE [LARGE SCALE GENOMIC DNA]</scope>
    <source>
        <strain evidence="2 3">ZYX-F-186</strain>
    </source>
</reference>
<evidence type="ECO:0000313" key="3">
    <source>
        <dbReference type="Proteomes" id="UP001230908"/>
    </source>
</evidence>
<dbReference type="PANTHER" id="PTHR30157:SF0">
    <property type="entry name" value="NADPH-DEPENDENT FERRIC-CHELATE REDUCTASE"/>
    <property type="match status" value="1"/>
</dbReference>
<organism evidence="2 3">
    <name type="scientific">Phytohabitans maris</name>
    <dbReference type="NCBI Taxonomy" id="3071409"/>
    <lineage>
        <taxon>Bacteria</taxon>
        <taxon>Bacillati</taxon>
        <taxon>Actinomycetota</taxon>
        <taxon>Actinomycetes</taxon>
        <taxon>Micromonosporales</taxon>
        <taxon>Micromonosporaceae</taxon>
    </lineage>
</organism>
<dbReference type="Gene3D" id="2.40.30.10">
    <property type="entry name" value="Translation factors"/>
    <property type="match status" value="1"/>
</dbReference>
<dbReference type="CDD" id="cd06193">
    <property type="entry name" value="siderophore_interacting"/>
    <property type="match status" value="1"/>
</dbReference>
<dbReference type="Pfam" id="PF04954">
    <property type="entry name" value="SIP"/>
    <property type="match status" value="1"/>
</dbReference>
<evidence type="ECO:0000313" key="2">
    <source>
        <dbReference type="EMBL" id="MDQ7905537.1"/>
    </source>
</evidence>
<dbReference type="Gene3D" id="3.40.50.80">
    <property type="entry name" value="Nucleotide-binding domain of ferredoxin-NADP reductase (FNR) module"/>
    <property type="match status" value="1"/>
</dbReference>
<dbReference type="Pfam" id="PF08021">
    <property type="entry name" value="FAD_binding_9"/>
    <property type="match status" value="1"/>
</dbReference>
<sequence length="235" mass="25842">MKRLLDNLLRSATVHKVESLGARFKAITLTGPEIAGLSIRPGQQVRVQVGAANFLVDRVVGALRTYSVWRYDDTCLELRVFDHGEGPGAQWARTVSEGDRVHILGPEGRFFCRPSPYHLFVGDETASVAFGAMIRALDDDAPVYAVIEVDTEHEQLPIPGNVVWVHRRGRSPVRSAELGAAVARLDLPSPPGTAYLAGEAGTIQLVRNHLVSDRGWGRRDVMTKPFWAPGRRGMD</sequence>
<dbReference type="InterPro" id="IPR007037">
    <property type="entry name" value="SIP_rossman_dom"/>
</dbReference>
<dbReference type="RefSeq" id="WP_308712810.1">
    <property type="nucleotide sequence ID" value="NZ_JAVHUY010000011.1"/>
</dbReference>
<name>A0ABU0ZGR6_9ACTN</name>
<proteinExistence type="predicted"/>